<dbReference type="AlphaFoldDB" id="A0ABD3M714"/>
<evidence type="ECO:0000313" key="3">
    <source>
        <dbReference type="EMBL" id="KAL3758474.1"/>
    </source>
</evidence>
<dbReference type="EMBL" id="JALLBG020000229">
    <property type="protein sequence ID" value="KAL3758474.1"/>
    <property type="molecule type" value="Genomic_DNA"/>
</dbReference>
<feature type="chain" id="PRO_5044814730" evidence="2">
    <location>
        <begin position="21"/>
        <end position="169"/>
    </location>
</feature>
<evidence type="ECO:0000313" key="4">
    <source>
        <dbReference type="Proteomes" id="UP001530293"/>
    </source>
</evidence>
<dbReference type="Proteomes" id="UP001530293">
    <property type="component" value="Unassembled WGS sequence"/>
</dbReference>
<protein>
    <submittedName>
        <fullName evidence="3">Uncharacterized protein</fullName>
    </submittedName>
</protein>
<keyword evidence="4" id="KW-1185">Reference proteome</keyword>
<name>A0ABD3M714_9STRA</name>
<comment type="caution">
    <text evidence="3">The sequence shown here is derived from an EMBL/GenBank/DDBJ whole genome shotgun (WGS) entry which is preliminary data.</text>
</comment>
<reference evidence="3 4" key="1">
    <citation type="submission" date="2024-10" db="EMBL/GenBank/DDBJ databases">
        <title>Updated reference genomes for cyclostephanoid diatoms.</title>
        <authorList>
            <person name="Roberts W.R."/>
            <person name="Alverson A.J."/>
        </authorList>
    </citation>
    <scope>NUCLEOTIDE SEQUENCE [LARGE SCALE GENOMIC DNA]</scope>
    <source>
        <strain evidence="3 4">AJA232-27</strain>
    </source>
</reference>
<feature type="region of interest" description="Disordered" evidence="1">
    <location>
        <begin position="26"/>
        <end position="67"/>
    </location>
</feature>
<feature type="compositionally biased region" description="Low complexity" evidence="1">
    <location>
        <begin position="26"/>
        <end position="54"/>
    </location>
</feature>
<proteinExistence type="predicted"/>
<keyword evidence="2" id="KW-0732">Signal</keyword>
<gene>
    <name evidence="3" type="ORF">ACHAWU_004317</name>
</gene>
<organism evidence="3 4">
    <name type="scientific">Discostella pseudostelligera</name>
    <dbReference type="NCBI Taxonomy" id="259834"/>
    <lineage>
        <taxon>Eukaryota</taxon>
        <taxon>Sar</taxon>
        <taxon>Stramenopiles</taxon>
        <taxon>Ochrophyta</taxon>
        <taxon>Bacillariophyta</taxon>
        <taxon>Coscinodiscophyceae</taxon>
        <taxon>Thalassiosirophycidae</taxon>
        <taxon>Stephanodiscales</taxon>
        <taxon>Stephanodiscaceae</taxon>
        <taxon>Discostella</taxon>
    </lineage>
</organism>
<sequence length="169" mass="18690">MKSFLASLCVASCTFHEGSAFSVLAPSRHSSSSSRSRPCRPTSLSAAVVGSSSSNDTGAKRPHHTSATTIIQQREMDTIRKELIQKYITLGHSEEYATREVNYFLEDAERSQQYVEMRRIAMARGNDLGIENFVQFAAAFLVGLVGSWALDSWHTFQTSSPDGSFPWMS</sequence>
<evidence type="ECO:0000256" key="1">
    <source>
        <dbReference type="SAM" id="MobiDB-lite"/>
    </source>
</evidence>
<feature type="signal peptide" evidence="2">
    <location>
        <begin position="1"/>
        <end position="20"/>
    </location>
</feature>
<accession>A0ABD3M714</accession>
<evidence type="ECO:0000256" key="2">
    <source>
        <dbReference type="SAM" id="SignalP"/>
    </source>
</evidence>